<dbReference type="SUPFAM" id="SSF53639">
    <property type="entry name" value="AraD/HMP-PK domain-like"/>
    <property type="match status" value="1"/>
</dbReference>
<organism evidence="10">
    <name type="scientific">Gracilinema caldarium</name>
    <dbReference type="NCBI Taxonomy" id="215591"/>
    <lineage>
        <taxon>Bacteria</taxon>
        <taxon>Pseudomonadati</taxon>
        <taxon>Spirochaetota</taxon>
        <taxon>Spirochaetia</taxon>
        <taxon>Spirochaetales</taxon>
        <taxon>Breznakiellaceae</taxon>
        <taxon>Gracilinema</taxon>
    </lineage>
</organism>
<keyword evidence="5" id="KW-0479">Metal-binding</keyword>
<evidence type="ECO:0000256" key="2">
    <source>
        <dbReference type="ARBA" id="ARBA00001947"/>
    </source>
</evidence>
<dbReference type="PANTHER" id="PTHR22789">
    <property type="entry name" value="FUCULOSE PHOSPHATE ALDOLASE"/>
    <property type="match status" value="1"/>
</dbReference>
<accession>A0A7C3E848</accession>
<evidence type="ECO:0000256" key="1">
    <source>
        <dbReference type="ARBA" id="ARBA00001726"/>
    </source>
</evidence>
<dbReference type="EC" id="5.1.3.4" evidence="4"/>
<dbReference type="GO" id="GO:0046872">
    <property type="term" value="F:metal ion binding"/>
    <property type="evidence" value="ECO:0007669"/>
    <property type="project" value="UniProtKB-KW"/>
</dbReference>
<dbReference type="GO" id="GO:0005829">
    <property type="term" value="C:cytosol"/>
    <property type="evidence" value="ECO:0007669"/>
    <property type="project" value="TreeGrafter"/>
</dbReference>
<name>A0A7C3E848_9SPIR</name>
<keyword evidence="6" id="KW-0862">Zinc</keyword>
<evidence type="ECO:0000259" key="9">
    <source>
        <dbReference type="SMART" id="SM01007"/>
    </source>
</evidence>
<dbReference type="SMART" id="SM01007">
    <property type="entry name" value="Aldolase_II"/>
    <property type="match status" value="1"/>
</dbReference>
<comment type="cofactor">
    <cofactor evidence="2">
        <name>Zn(2+)</name>
        <dbReference type="ChEBI" id="CHEBI:29105"/>
    </cofactor>
</comment>
<proteinExistence type="inferred from homology"/>
<dbReference type="GO" id="GO:0019323">
    <property type="term" value="P:pentose catabolic process"/>
    <property type="evidence" value="ECO:0007669"/>
    <property type="project" value="TreeGrafter"/>
</dbReference>
<evidence type="ECO:0000256" key="7">
    <source>
        <dbReference type="ARBA" id="ARBA00023235"/>
    </source>
</evidence>
<dbReference type="FunFam" id="3.40.225.10:FF:000001">
    <property type="entry name" value="L-ribulose-5-phosphate 4-epimerase UlaF"/>
    <property type="match status" value="1"/>
</dbReference>
<evidence type="ECO:0000256" key="5">
    <source>
        <dbReference type="ARBA" id="ARBA00022723"/>
    </source>
</evidence>
<keyword evidence="7" id="KW-0413">Isomerase</keyword>
<dbReference type="AlphaFoldDB" id="A0A7C3E848"/>
<comment type="catalytic activity">
    <reaction evidence="1">
        <text>L-ribulose 5-phosphate = D-xylulose 5-phosphate</text>
        <dbReference type="Rhea" id="RHEA:22368"/>
        <dbReference type="ChEBI" id="CHEBI:57737"/>
        <dbReference type="ChEBI" id="CHEBI:58226"/>
        <dbReference type="EC" id="5.1.3.4"/>
    </reaction>
</comment>
<keyword evidence="8" id="KW-0119">Carbohydrate metabolism</keyword>
<sequence length="237" mass="26437">MDPYRSLREEAYEANMEIPRRSLALYTWGNVSAFDRQRAILAIKPSGVAYEALKVSDMVVMDLEGKKVDGKLNPSSDTKTHIVLYRSFPGIAGVTHTHSIYAVAWAQARRSVPVLGTTHADHCTHPIPCTEYISEEALKHDYEQETGNLIVETFRRQQLDPEEIPMVLVAGHGPFTWGASAAKSVYHAAVLEEICKMAFLTYALAPTVQGLPAYIVQKHYDRKHGAGAYYGQKTESR</sequence>
<dbReference type="GO" id="GO:0016832">
    <property type="term" value="F:aldehyde-lyase activity"/>
    <property type="evidence" value="ECO:0007669"/>
    <property type="project" value="TreeGrafter"/>
</dbReference>
<evidence type="ECO:0000256" key="4">
    <source>
        <dbReference type="ARBA" id="ARBA00013186"/>
    </source>
</evidence>
<dbReference type="GO" id="GO:0008742">
    <property type="term" value="F:L-ribulose-phosphate 4-epimerase activity"/>
    <property type="evidence" value="ECO:0007669"/>
    <property type="project" value="UniProtKB-EC"/>
</dbReference>
<comment type="similarity">
    <text evidence="3">Belongs to the aldolase class II family. AraD/FucA subfamily.</text>
</comment>
<evidence type="ECO:0000256" key="3">
    <source>
        <dbReference type="ARBA" id="ARBA00010037"/>
    </source>
</evidence>
<reference evidence="10" key="1">
    <citation type="journal article" date="2020" name="mSystems">
        <title>Genome- and Community-Level Interaction Insights into Carbon Utilization and Element Cycling Functions of Hydrothermarchaeota in Hydrothermal Sediment.</title>
        <authorList>
            <person name="Zhou Z."/>
            <person name="Liu Y."/>
            <person name="Xu W."/>
            <person name="Pan J."/>
            <person name="Luo Z.H."/>
            <person name="Li M."/>
        </authorList>
    </citation>
    <scope>NUCLEOTIDE SEQUENCE [LARGE SCALE GENOMIC DNA]</scope>
    <source>
        <strain evidence="10">SpSt-503</strain>
    </source>
</reference>
<evidence type="ECO:0000256" key="6">
    <source>
        <dbReference type="ARBA" id="ARBA00022833"/>
    </source>
</evidence>
<dbReference type="InterPro" id="IPR001303">
    <property type="entry name" value="Aldolase_II/adducin_N"/>
</dbReference>
<dbReference type="InterPro" id="IPR036409">
    <property type="entry name" value="Aldolase_II/adducin_N_sf"/>
</dbReference>
<feature type="domain" description="Class II aldolase/adducin N-terminal" evidence="9">
    <location>
        <begin position="9"/>
        <end position="199"/>
    </location>
</feature>
<evidence type="ECO:0000313" key="10">
    <source>
        <dbReference type="EMBL" id="HFH28216.1"/>
    </source>
</evidence>
<dbReference type="Gene3D" id="3.40.225.10">
    <property type="entry name" value="Class II aldolase/adducin N-terminal domain"/>
    <property type="match status" value="1"/>
</dbReference>
<dbReference type="NCBIfam" id="NF006047">
    <property type="entry name" value="PRK08193.1"/>
    <property type="match status" value="1"/>
</dbReference>
<dbReference type="PANTHER" id="PTHR22789:SF8">
    <property type="entry name" value="L-RIBULOSE-5-PHOSPHATE 4-EPIMERASE SGBE"/>
    <property type="match status" value="1"/>
</dbReference>
<dbReference type="EMBL" id="DSVL01000053">
    <property type="protein sequence ID" value="HFH28216.1"/>
    <property type="molecule type" value="Genomic_DNA"/>
</dbReference>
<dbReference type="Pfam" id="PF00596">
    <property type="entry name" value="Aldolase_II"/>
    <property type="match status" value="1"/>
</dbReference>
<dbReference type="InterPro" id="IPR050197">
    <property type="entry name" value="Aldolase_class_II_sugar_metab"/>
</dbReference>
<gene>
    <name evidence="10" type="primary">araD</name>
    <name evidence="10" type="ORF">ENS59_01695</name>
</gene>
<protein>
    <recommendedName>
        <fullName evidence="4">L-ribulose-5-phosphate 4-epimerase</fullName>
        <ecNumber evidence="4">5.1.3.4</ecNumber>
    </recommendedName>
</protein>
<comment type="caution">
    <text evidence="10">The sequence shown here is derived from an EMBL/GenBank/DDBJ whole genome shotgun (WGS) entry which is preliminary data.</text>
</comment>
<evidence type="ECO:0000256" key="8">
    <source>
        <dbReference type="ARBA" id="ARBA00023277"/>
    </source>
</evidence>